<proteinExistence type="predicted"/>
<name>A0A2K3LJA2_TRIPR</name>
<gene>
    <name evidence="1" type="ORF">L195_g034581</name>
</gene>
<dbReference type="Proteomes" id="UP000236291">
    <property type="component" value="Unassembled WGS sequence"/>
</dbReference>
<organism evidence="1 2">
    <name type="scientific">Trifolium pratense</name>
    <name type="common">Red clover</name>
    <dbReference type="NCBI Taxonomy" id="57577"/>
    <lineage>
        <taxon>Eukaryota</taxon>
        <taxon>Viridiplantae</taxon>
        <taxon>Streptophyta</taxon>
        <taxon>Embryophyta</taxon>
        <taxon>Tracheophyta</taxon>
        <taxon>Spermatophyta</taxon>
        <taxon>Magnoliopsida</taxon>
        <taxon>eudicotyledons</taxon>
        <taxon>Gunneridae</taxon>
        <taxon>Pentapetalae</taxon>
        <taxon>rosids</taxon>
        <taxon>fabids</taxon>
        <taxon>Fabales</taxon>
        <taxon>Fabaceae</taxon>
        <taxon>Papilionoideae</taxon>
        <taxon>50 kb inversion clade</taxon>
        <taxon>NPAAA clade</taxon>
        <taxon>Hologalegina</taxon>
        <taxon>IRL clade</taxon>
        <taxon>Trifolieae</taxon>
        <taxon>Trifolium</taxon>
    </lineage>
</organism>
<reference evidence="1 2" key="1">
    <citation type="journal article" date="2014" name="Am. J. Bot.">
        <title>Genome assembly and annotation for red clover (Trifolium pratense; Fabaceae).</title>
        <authorList>
            <person name="Istvanek J."/>
            <person name="Jaros M."/>
            <person name="Krenek A."/>
            <person name="Repkova J."/>
        </authorList>
    </citation>
    <scope>NUCLEOTIDE SEQUENCE [LARGE SCALE GENOMIC DNA]</scope>
    <source>
        <strain evidence="2">cv. Tatra</strain>
        <tissue evidence="1">Young leaves</tissue>
    </source>
</reference>
<dbReference type="AlphaFoldDB" id="A0A2K3LJA2"/>
<accession>A0A2K3LJA2</accession>
<evidence type="ECO:0000313" key="2">
    <source>
        <dbReference type="Proteomes" id="UP000236291"/>
    </source>
</evidence>
<protein>
    <submittedName>
        <fullName evidence="1">Replication protein A 70 kDa DNA-binding subunit</fullName>
    </submittedName>
</protein>
<keyword evidence="1" id="KW-0238">DNA-binding</keyword>
<dbReference type="GO" id="GO:0003677">
    <property type="term" value="F:DNA binding"/>
    <property type="evidence" value="ECO:0007669"/>
    <property type="project" value="UniProtKB-KW"/>
</dbReference>
<sequence length="136" mass="16107">MEQYVTNAQGYVELFYTLLQKLDTDKMNRIVMLLWSIWWRRNKKCLNDLLPLAFEVNRRAINALDEWARVQRKPCHINQNTHWYNIGACIRDDRGRFVKAMTADFVGQPAVYEAEAQGLLVSLKWLQQMQITTMII</sequence>
<comment type="caution">
    <text evidence="1">The sequence shown here is derived from an EMBL/GenBank/DDBJ whole genome shotgun (WGS) entry which is preliminary data.</text>
</comment>
<reference evidence="1 2" key="2">
    <citation type="journal article" date="2017" name="Front. Plant Sci.">
        <title>Gene Classification and Mining of Molecular Markers Useful in Red Clover (Trifolium pratense) Breeding.</title>
        <authorList>
            <person name="Istvanek J."/>
            <person name="Dluhosova J."/>
            <person name="Dluhos P."/>
            <person name="Patkova L."/>
            <person name="Nedelnik J."/>
            <person name="Repkova J."/>
        </authorList>
    </citation>
    <scope>NUCLEOTIDE SEQUENCE [LARGE SCALE GENOMIC DNA]</scope>
    <source>
        <strain evidence="2">cv. Tatra</strain>
        <tissue evidence="1">Young leaves</tissue>
    </source>
</reference>
<evidence type="ECO:0000313" key="1">
    <source>
        <dbReference type="EMBL" id="PNX78603.1"/>
    </source>
</evidence>
<dbReference type="EMBL" id="ASHM01034408">
    <property type="protein sequence ID" value="PNX78603.1"/>
    <property type="molecule type" value="Genomic_DNA"/>
</dbReference>